<gene>
    <name evidence="1" type="ORF">F5148DRAFT_277386</name>
</gene>
<evidence type="ECO:0000313" key="1">
    <source>
        <dbReference type="EMBL" id="KAI9513164.1"/>
    </source>
</evidence>
<sequence length="546" mass="60063">MSLPIRVELPIYSHSFQVSVPSLGTINDVKREIERVCAGNPRAHGQRLIWRGRFLDDEEKVLDIWKSPNDVAIVHLSVHPLAWASAPPRVATTSVGPNPPAVTQTPPNYGSHDVESHSPAPSPPSIQLPGASSRPTQTGANSQPMAAALPAPTSIHGLPPISVGYLNYVAYQHLSAAEVLRSGRMVEDPPPTGLAESKNLAKQLIAQWGYTWPTVFDEGYPPAEDESSGIKYEPATIDGQDYLKLVDPSKTPTPLQAHALRILEHTFALFSMPLPSASAYTVVPPPQANTRLPVHVNAHLQQIGLPPVRVREENAMIAELRAVPMRALAGPLFMLTLRTLFLLYFISPFQKPVFGMIVTAWLLYETWNTIRNAIPRRRGNHADDGRVHLAEPAQPLAPNAPLRAPPVPPHRTPIQRQRAAGETLMDTLASVNLRVESSALDSRPEAIAAPTVGHRIKTFMQLLLLTAHPAMWDRRRAALRQREGRVRTEMNALSAPAPNGEGNGNVDGGQANEVRGRARMEHERRPAWVSEYMERVRRGGDWVDDQ</sequence>
<name>A0ACC0UQ04_9AGAM</name>
<accession>A0ACC0UQ04</accession>
<organism evidence="1 2">
    <name type="scientific">Russula earlei</name>
    <dbReference type="NCBI Taxonomy" id="71964"/>
    <lineage>
        <taxon>Eukaryota</taxon>
        <taxon>Fungi</taxon>
        <taxon>Dikarya</taxon>
        <taxon>Basidiomycota</taxon>
        <taxon>Agaricomycotina</taxon>
        <taxon>Agaricomycetes</taxon>
        <taxon>Russulales</taxon>
        <taxon>Russulaceae</taxon>
        <taxon>Russula</taxon>
    </lineage>
</organism>
<proteinExistence type="predicted"/>
<dbReference type="Proteomes" id="UP001207468">
    <property type="component" value="Unassembled WGS sequence"/>
</dbReference>
<dbReference type="EMBL" id="JAGFNK010000002">
    <property type="protein sequence ID" value="KAI9513164.1"/>
    <property type="molecule type" value="Genomic_DNA"/>
</dbReference>
<evidence type="ECO:0000313" key="2">
    <source>
        <dbReference type="Proteomes" id="UP001207468"/>
    </source>
</evidence>
<protein>
    <submittedName>
        <fullName evidence="1">Uncharacterized protein</fullName>
    </submittedName>
</protein>
<comment type="caution">
    <text evidence="1">The sequence shown here is derived from an EMBL/GenBank/DDBJ whole genome shotgun (WGS) entry which is preliminary data.</text>
</comment>
<reference evidence="1" key="1">
    <citation type="submission" date="2021-03" db="EMBL/GenBank/DDBJ databases">
        <title>Evolutionary priming and transition to the ectomycorrhizal habit in an iconic lineage of mushroom-forming fungi: is preadaptation a requirement?</title>
        <authorList>
            <consortium name="DOE Joint Genome Institute"/>
            <person name="Looney B.P."/>
            <person name="Miyauchi S."/>
            <person name="Morin E."/>
            <person name="Drula E."/>
            <person name="Courty P.E."/>
            <person name="Chicoki N."/>
            <person name="Fauchery L."/>
            <person name="Kohler A."/>
            <person name="Kuo A."/>
            <person name="LaButti K."/>
            <person name="Pangilinan J."/>
            <person name="Lipzen A."/>
            <person name="Riley R."/>
            <person name="Andreopoulos W."/>
            <person name="He G."/>
            <person name="Johnson J."/>
            <person name="Barry K.W."/>
            <person name="Grigoriev I.V."/>
            <person name="Nagy L."/>
            <person name="Hibbett D."/>
            <person name="Henrissat B."/>
            <person name="Matheny P.B."/>
            <person name="Labbe J."/>
            <person name="Martin A.F."/>
        </authorList>
    </citation>
    <scope>NUCLEOTIDE SEQUENCE</scope>
    <source>
        <strain evidence="1">BPL698</strain>
    </source>
</reference>
<keyword evidence="2" id="KW-1185">Reference proteome</keyword>